<feature type="region of interest" description="Disordered" evidence="1">
    <location>
        <begin position="1"/>
        <end position="32"/>
    </location>
</feature>
<reference evidence="2 3" key="1">
    <citation type="submission" date="2023-04" db="EMBL/GenBank/DDBJ databases">
        <title>The genome sequence of Polyangium sorediatum DSM14670.</title>
        <authorList>
            <person name="Zhang X."/>
        </authorList>
    </citation>
    <scope>NUCLEOTIDE SEQUENCE [LARGE SCALE GENOMIC DNA]</scope>
    <source>
        <strain evidence="2 3">DSM 14670</strain>
    </source>
</reference>
<organism evidence="2 3">
    <name type="scientific">Polyangium sorediatum</name>
    <dbReference type="NCBI Taxonomy" id="889274"/>
    <lineage>
        <taxon>Bacteria</taxon>
        <taxon>Pseudomonadati</taxon>
        <taxon>Myxococcota</taxon>
        <taxon>Polyangia</taxon>
        <taxon>Polyangiales</taxon>
        <taxon>Polyangiaceae</taxon>
        <taxon>Polyangium</taxon>
    </lineage>
</organism>
<accession>A0ABT6PAJ9</accession>
<dbReference type="Proteomes" id="UP001160301">
    <property type="component" value="Unassembled WGS sequence"/>
</dbReference>
<protein>
    <submittedName>
        <fullName evidence="2">DUF4150 domain-containing protein</fullName>
    </submittedName>
</protein>
<dbReference type="RefSeq" id="WP_284721913.1">
    <property type="nucleotide sequence ID" value="NZ_JARZHI010000116.1"/>
</dbReference>
<evidence type="ECO:0000313" key="3">
    <source>
        <dbReference type="Proteomes" id="UP001160301"/>
    </source>
</evidence>
<gene>
    <name evidence="2" type="ORF">QHF89_47685</name>
</gene>
<evidence type="ECO:0000313" key="2">
    <source>
        <dbReference type="EMBL" id="MDI1437282.1"/>
    </source>
</evidence>
<dbReference type="EMBL" id="JARZHI010000116">
    <property type="protein sequence ID" value="MDI1437282.1"/>
    <property type="molecule type" value="Genomic_DNA"/>
</dbReference>
<feature type="compositionally biased region" description="Polar residues" evidence="1">
    <location>
        <begin position="1"/>
        <end position="15"/>
    </location>
</feature>
<comment type="caution">
    <text evidence="2">The sequence shown here is derived from an EMBL/GenBank/DDBJ whole genome shotgun (WGS) entry which is preliminary data.</text>
</comment>
<evidence type="ECO:0000256" key="1">
    <source>
        <dbReference type="SAM" id="MobiDB-lite"/>
    </source>
</evidence>
<feature type="region of interest" description="Disordered" evidence="1">
    <location>
        <begin position="295"/>
        <end position="314"/>
    </location>
</feature>
<name>A0ABT6PAJ9_9BACT</name>
<dbReference type="Pfam" id="PF13665">
    <property type="entry name" value="Tox-PAAR-like"/>
    <property type="match status" value="1"/>
</dbReference>
<keyword evidence="3" id="KW-1185">Reference proteome</keyword>
<sequence>MSQKVSNQKRTIATQKTKHKPRATAPDVCKLPDNKPAPFDNWVLTDKLQNGTVFTKIGDSPIWMRAAQVGPPSQPAHAGVNKGVVSGTYCAEARATSWSPDVLTEGKEVVRTNDTTTQNHGNTTGIVDGRALGEALPDPNAFVKLRCAISALEGETVAEGDGADKSVVRKLGFPGGQKGNEPYYLEILEGDKVTFTSTRVDVTVDPQTQDPVCGRVGAKHTEWTWTRAGGSMPPLKQGPFKGKKYKLTETTGKKLGDTINDATGGKVNPKVVAVANIIKPGGGTTTFGNATVAREGKDAPPPKIGEGQTTATGRTVGGAFGSSMAFIAYWNSRNDPLIFEVTATACSGSKKATIRAFPATPIKLSLQFGTAGKSEGEYTSTERVDDPIVTRVKKGMESVKSIFDALKKVAEIAGRDFDFEMFVGVSCGCEIRYVACKEEKKGLYGTQYTPALVGRKWKFWFGASPLLKVGVKWPISLINFVAPGLGEGAATILRKLGVKLDLVFGLEFSLSVTFSVGQDEYDYWTDTGRTTEVKITPSIALELQAGIKLVTLRASWVHTGSIKFAGGDKKGVLLQLSITISAVLELSMIAFEDRWFAKEFKSAPDWGKIKYVEKKQDLITLS</sequence>
<proteinExistence type="predicted"/>